<dbReference type="PROSITE" id="PS51297">
    <property type="entry name" value="K_BOX"/>
    <property type="match status" value="1"/>
</dbReference>
<keyword evidence="4" id="KW-1185">Reference proteome</keyword>
<dbReference type="Proteomes" id="UP001159364">
    <property type="component" value="Linkage Group LG12"/>
</dbReference>
<organism evidence="3 4">
    <name type="scientific">Erythroxylum novogranatense</name>
    <dbReference type="NCBI Taxonomy" id="1862640"/>
    <lineage>
        <taxon>Eukaryota</taxon>
        <taxon>Viridiplantae</taxon>
        <taxon>Streptophyta</taxon>
        <taxon>Embryophyta</taxon>
        <taxon>Tracheophyta</taxon>
        <taxon>Spermatophyta</taxon>
        <taxon>Magnoliopsida</taxon>
        <taxon>eudicotyledons</taxon>
        <taxon>Gunneridae</taxon>
        <taxon>Pentapetalae</taxon>
        <taxon>rosids</taxon>
        <taxon>fabids</taxon>
        <taxon>Malpighiales</taxon>
        <taxon>Erythroxylaceae</taxon>
        <taxon>Erythroxylum</taxon>
    </lineage>
</organism>
<dbReference type="GO" id="GO:0003700">
    <property type="term" value="F:DNA-binding transcription factor activity"/>
    <property type="evidence" value="ECO:0007669"/>
    <property type="project" value="InterPro"/>
</dbReference>
<evidence type="ECO:0000313" key="4">
    <source>
        <dbReference type="Proteomes" id="UP001159364"/>
    </source>
</evidence>
<accession>A0AAV8S9F7</accession>
<feature type="region of interest" description="Disordered" evidence="1">
    <location>
        <begin position="184"/>
        <end position="204"/>
    </location>
</feature>
<evidence type="ECO:0000256" key="1">
    <source>
        <dbReference type="SAM" id="MobiDB-lite"/>
    </source>
</evidence>
<sequence>MLIRSYSFCRMKRTLLRYNKCTDSSEPAKAEYKAEKLVIKEVDVLKQEIAELQVKQLHLLGKDLTDLNLKDLQNLEQQLSEGLLCVKDKKEQVLTEQLEQSRLQEQQAMLENATLRRQVEELRGFFPSNGNPVHSYLGYHSMEMKSSIVNNSSTSLDIACNCSMEKGDSDTTLHLGLPTDVYRKRKTPEVDSHSNDSENQMRLL</sequence>
<dbReference type="EMBL" id="JAIWQS010000012">
    <property type="protein sequence ID" value="KAJ8748780.1"/>
    <property type="molecule type" value="Genomic_DNA"/>
</dbReference>
<name>A0AAV8S9F7_9ROSI</name>
<protein>
    <recommendedName>
        <fullName evidence="2">K-box domain-containing protein</fullName>
    </recommendedName>
</protein>
<dbReference type="GO" id="GO:0005634">
    <property type="term" value="C:nucleus"/>
    <property type="evidence" value="ECO:0007669"/>
    <property type="project" value="InterPro"/>
</dbReference>
<dbReference type="AlphaFoldDB" id="A0AAV8S9F7"/>
<dbReference type="Pfam" id="PF01486">
    <property type="entry name" value="K-box"/>
    <property type="match status" value="1"/>
</dbReference>
<reference evidence="3 4" key="1">
    <citation type="submission" date="2021-09" db="EMBL/GenBank/DDBJ databases">
        <title>Genomic insights and catalytic innovation underlie evolution of tropane alkaloids biosynthesis.</title>
        <authorList>
            <person name="Wang Y.-J."/>
            <person name="Tian T."/>
            <person name="Huang J.-P."/>
            <person name="Huang S.-X."/>
        </authorList>
    </citation>
    <scope>NUCLEOTIDE SEQUENCE [LARGE SCALE GENOMIC DNA]</scope>
    <source>
        <strain evidence="3">KIB-2018</strain>
        <tissue evidence="3">Leaf</tissue>
    </source>
</reference>
<dbReference type="InterPro" id="IPR002487">
    <property type="entry name" value="TF_Kbox"/>
</dbReference>
<proteinExistence type="predicted"/>
<feature type="domain" description="K-box" evidence="2">
    <location>
        <begin position="35"/>
        <end position="125"/>
    </location>
</feature>
<evidence type="ECO:0000313" key="3">
    <source>
        <dbReference type="EMBL" id="KAJ8748780.1"/>
    </source>
</evidence>
<feature type="compositionally biased region" description="Basic and acidic residues" evidence="1">
    <location>
        <begin position="187"/>
        <end position="196"/>
    </location>
</feature>
<gene>
    <name evidence="3" type="ORF">K2173_011335</name>
</gene>
<comment type="caution">
    <text evidence="3">The sequence shown here is derived from an EMBL/GenBank/DDBJ whole genome shotgun (WGS) entry which is preliminary data.</text>
</comment>
<evidence type="ECO:0000259" key="2">
    <source>
        <dbReference type="PROSITE" id="PS51297"/>
    </source>
</evidence>